<dbReference type="SUPFAM" id="SSF53743">
    <property type="entry name" value="FucI/AraA N-terminal and middle domains"/>
    <property type="match status" value="1"/>
</dbReference>
<gene>
    <name evidence="7" type="primary">fucI</name>
    <name evidence="11" type="ORF">OL233_01390</name>
</gene>
<dbReference type="Pfam" id="PF07882">
    <property type="entry name" value="Fucose_iso_N2"/>
    <property type="match status" value="1"/>
</dbReference>
<comment type="function">
    <text evidence="7">Converts the aldose L-fucose into the corresponding ketose L-fuculose.</text>
</comment>
<comment type="subcellular location">
    <subcellularLocation>
        <location evidence="7">Cytoplasm</location>
    </subcellularLocation>
</comment>
<dbReference type="InterPro" id="IPR005763">
    <property type="entry name" value="Fucose_isomerase"/>
</dbReference>
<feature type="active site" description="Proton acceptor" evidence="7">
    <location>
        <position position="364"/>
    </location>
</feature>
<evidence type="ECO:0000256" key="1">
    <source>
        <dbReference type="ARBA" id="ARBA00022490"/>
    </source>
</evidence>
<dbReference type="InterPro" id="IPR038393">
    <property type="entry name" value="Fuc_iso_dom3_sf"/>
</dbReference>
<protein>
    <recommendedName>
        <fullName evidence="7">L-fucose isomerase</fullName>
        <shortName evidence="7">FucIase</shortName>
        <ecNumber evidence="7">5.3.1.25</ecNumber>
    </recommendedName>
    <alternativeName>
        <fullName evidence="7">6-deoxy-L-galactose isomerase</fullName>
    </alternativeName>
</protein>
<comment type="catalytic activity">
    <reaction evidence="7">
        <text>L-fucose = L-fuculose</text>
        <dbReference type="Rhea" id="RHEA:17233"/>
        <dbReference type="ChEBI" id="CHEBI:2181"/>
        <dbReference type="ChEBI" id="CHEBI:17617"/>
        <dbReference type="EC" id="5.3.1.25"/>
    </reaction>
</comment>
<reference evidence="11" key="1">
    <citation type="submission" date="2022-10" db="EMBL/GenBank/DDBJ databases">
        <title>Vagococcus sp. isolated from poultry meat.</title>
        <authorList>
            <person name="Johansson P."/>
            <person name="Bjorkroth J."/>
        </authorList>
    </citation>
    <scope>NUCLEOTIDE SEQUENCE</scope>
    <source>
        <strain evidence="11">PNs007</strain>
    </source>
</reference>
<keyword evidence="2 7" id="KW-0479">Metal-binding</keyword>
<dbReference type="HAMAP" id="MF_01254">
    <property type="entry name" value="Fucose_iso"/>
    <property type="match status" value="1"/>
</dbReference>
<dbReference type="Gene3D" id="3.20.14.10">
    <property type="entry name" value="L-fucose/L-arabinose isomerase, C-terminal"/>
    <property type="match status" value="1"/>
</dbReference>
<evidence type="ECO:0000256" key="5">
    <source>
        <dbReference type="ARBA" id="ARBA00023253"/>
    </source>
</evidence>
<feature type="domain" description="L-fucose isomerase N-terminal-1" evidence="9">
    <location>
        <begin position="3"/>
        <end position="171"/>
    </location>
</feature>
<sequence>MTYPKLGIRPTIDGRNGGVRESLEEKTMAMAYAAKELIESTLHYADGTPVQCVVAERTIGGRGDVGVVDNQFSTENIIGTLTVTPSWCYGTETMDLDSSTIKAIWGFNGTERPGAVFLAAAMSGYAQKGLPAFKIYGTEVQELDDNSIPEDVQAKILSFARGVFAIGQMKGKSYVNIGASSMGIAGSQINSEFFTNYLGMPVEFCDMTEILRRITLEVYDPEEYAKALTWIKEKCREGIDINEGKEFPDIVVKSKVVPADKDWEFIAKMSIIIKDILFGNPKLKKLGWDEESRGRNAIAGGFQGQRQWTDWLPNCDFTEAIMASTFDWTGAKQPVAFATENDTLNGASMLLGSLLTNKAAIFSDVRTYWSPESVERITGKKLSGKAENGIIHLLNSGASALDGNCAARDENGTPVMKEFWNMTEADINACLDNTDWCRANYEYFRGGGFSSHYLANAEVPLTLIRLNMIAGVGPTLQIAEGHTVILDEDVHKTLDERTDKTWPTLWFAPRLGEKGFESVYEVMNAWGSNHGASVHGHVGAELITLASMLRIPVSLHNISREDIFRPHAFSGFGTKDLESADYEACKQFGPLYK</sequence>
<keyword evidence="4 7" id="KW-0413">Isomerase</keyword>
<dbReference type="InterPro" id="IPR009015">
    <property type="entry name" value="Fucose_isomerase_N/cen_sf"/>
</dbReference>
<dbReference type="InterPro" id="IPR038392">
    <property type="entry name" value="Fucose_isomerase_dom2_sf"/>
</dbReference>
<dbReference type="InterPro" id="IPR004216">
    <property type="entry name" value="Fuc/Ara_isomerase_C"/>
</dbReference>
<keyword evidence="1 7" id="KW-0963">Cytoplasm</keyword>
<feature type="active site" description="Proton acceptor" evidence="7">
    <location>
        <position position="340"/>
    </location>
</feature>
<evidence type="ECO:0000256" key="6">
    <source>
        <dbReference type="ARBA" id="ARBA00023277"/>
    </source>
</evidence>
<dbReference type="EC" id="5.3.1.25" evidence="7"/>
<dbReference type="NCBIfam" id="TIGR01089">
    <property type="entry name" value="fucI"/>
    <property type="match status" value="1"/>
</dbReference>
<keyword evidence="6 7" id="KW-0119">Carbohydrate metabolism</keyword>
<evidence type="ECO:0000259" key="10">
    <source>
        <dbReference type="Pfam" id="PF07882"/>
    </source>
</evidence>
<dbReference type="NCBIfam" id="NF008220">
    <property type="entry name" value="PRK10991.1"/>
    <property type="match status" value="1"/>
</dbReference>
<dbReference type="PANTHER" id="PTHR37840:SF1">
    <property type="entry name" value="L-FUCOSE ISOMERASE"/>
    <property type="match status" value="1"/>
</dbReference>
<proteinExistence type="inferred from homology"/>
<dbReference type="Gene3D" id="3.40.275.10">
    <property type="entry name" value="L-fucose Isomerase, Chain A, domain 2"/>
    <property type="match status" value="1"/>
</dbReference>
<feature type="binding site" evidence="7">
    <location>
        <position position="364"/>
    </location>
    <ligand>
        <name>Mn(2+)</name>
        <dbReference type="ChEBI" id="CHEBI:29035"/>
    </ligand>
</feature>
<name>A0ABT5WYU2_9ENTE</name>
<dbReference type="SUPFAM" id="SSF50443">
    <property type="entry name" value="FucI/AraA C-terminal domain-like"/>
    <property type="match status" value="1"/>
</dbReference>
<comment type="caution">
    <text evidence="11">The sequence shown here is derived from an EMBL/GenBank/DDBJ whole genome shotgun (WGS) entry which is preliminary data.</text>
</comment>
<feature type="binding site" evidence="7">
    <location>
        <position position="340"/>
    </location>
    <ligand>
        <name>Mn(2+)</name>
        <dbReference type="ChEBI" id="CHEBI:29035"/>
    </ligand>
</feature>
<dbReference type="InterPro" id="IPR015888">
    <property type="entry name" value="Fuc_isomerase_C"/>
</dbReference>
<comment type="similarity">
    <text evidence="7">Belongs to the L-fucose isomerase family.</text>
</comment>
<dbReference type="InterPro" id="IPR012889">
    <property type="entry name" value="Fucose_isomerase_N2"/>
</dbReference>
<comment type="pathway">
    <text evidence="7">Carbohydrate degradation; L-fucose degradation; L-lactaldehyde and glycerone phosphate from L-fucose: step 1/3.</text>
</comment>
<dbReference type="Pfam" id="PF02952">
    <property type="entry name" value="Fucose_iso_C"/>
    <property type="match status" value="1"/>
</dbReference>
<keyword evidence="5 7" id="KW-0294">Fucose metabolism</keyword>
<evidence type="ECO:0000256" key="4">
    <source>
        <dbReference type="ARBA" id="ARBA00023235"/>
    </source>
</evidence>
<evidence type="ECO:0000313" key="12">
    <source>
        <dbReference type="Proteomes" id="UP001147148"/>
    </source>
</evidence>
<keyword evidence="3 7" id="KW-0464">Manganese</keyword>
<accession>A0ABT5WYU2</accession>
<dbReference type="PANTHER" id="PTHR37840">
    <property type="entry name" value="L-FUCOSE ISOMERASE"/>
    <property type="match status" value="1"/>
</dbReference>
<evidence type="ECO:0000313" key="11">
    <source>
        <dbReference type="EMBL" id="MDF0478927.1"/>
    </source>
</evidence>
<dbReference type="InterPro" id="IPR038391">
    <property type="entry name" value="Fucose_iso_dom1_sf"/>
</dbReference>
<dbReference type="RefSeq" id="WP_275470582.1">
    <property type="nucleotide sequence ID" value="NZ_JAPDSH010000001.1"/>
</dbReference>
<evidence type="ECO:0000256" key="7">
    <source>
        <dbReference type="HAMAP-Rule" id="MF_01254"/>
    </source>
</evidence>
<organism evidence="11 12">
    <name type="scientific">Vagococcus proximus</name>
    <dbReference type="NCBI Taxonomy" id="2991417"/>
    <lineage>
        <taxon>Bacteria</taxon>
        <taxon>Bacillati</taxon>
        <taxon>Bacillota</taxon>
        <taxon>Bacilli</taxon>
        <taxon>Lactobacillales</taxon>
        <taxon>Enterococcaceae</taxon>
        <taxon>Vagococcus</taxon>
    </lineage>
</organism>
<dbReference type="EMBL" id="JAPDSH010000001">
    <property type="protein sequence ID" value="MDF0478927.1"/>
    <property type="molecule type" value="Genomic_DNA"/>
</dbReference>
<dbReference type="Gene3D" id="3.40.50.1070">
    <property type="match status" value="1"/>
</dbReference>
<evidence type="ECO:0000259" key="8">
    <source>
        <dbReference type="Pfam" id="PF02952"/>
    </source>
</evidence>
<comment type="cofactor">
    <cofactor evidence="7">
        <name>Mn(2+)</name>
        <dbReference type="ChEBI" id="CHEBI:29035"/>
    </cofactor>
</comment>
<dbReference type="InterPro" id="IPR012888">
    <property type="entry name" value="Fucose_iso_N1"/>
</dbReference>
<feature type="binding site" evidence="7">
    <location>
        <position position="530"/>
    </location>
    <ligand>
        <name>Mn(2+)</name>
        <dbReference type="ChEBI" id="CHEBI:29035"/>
    </ligand>
</feature>
<keyword evidence="12" id="KW-1185">Reference proteome</keyword>
<dbReference type="Pfam" id="PF07881">
    <property type="entry name" value="Fucose_iso_N1"/>
    <property type="match status" value="1"/>
</dbReference>
<feature type="domain" description="L-fucose isomerase C-terminal" evidence="8">
    <location>
        <begin position="393"/>
        <end position="555"/>
    </location>
</feature>
<evidence type="ECO:0000256" key="2">
    <source>
        <dbReference type="ARBA" id="ARBA00022723"/>
    </source>
</evidence>
<evidence type="ECO:0000259" key="9">
    <source>
        <dbReference type="Pfam" id="PF07881"/>
    </source>
</evidence>
<feature type="domain" description="L-fucose isomerase N-terminal-2" evidence="10">
    <location>
        <begin position="172"/>
        <end position="357"/>
    </location>
</feature>
<dbReference type="Proteomes" id="UP001147148">
    <property type="component" value="Unassembled WGS sequence"/>
</dbReference>
<evidence type="ECO:0000256" key="3">
    <source>
        <dbReference type="ARBA" id="ARBA00023211"/>
    </source>
</evidence>
<dbReference type="GO" id="GO:0008736">
    <property type="term" value="F:L-fucose isomerase activity"/>
    <property type="evidence" value="ECO:0007669"/>
    <property type="project" value="UniProtKB-EC"/>
</dbReference>